<reference evidence="2" key="3">
    <citation type="submission" date="2016-06" db="UniProtKB">
        <authorList>
            <consortium name="WormBaseParasite"/>
        </authorList>
    </citation>
    <scope>IDENTIFICATION</scope>
</reference>
<name>A0A183CSC3_GLOPA</name>
<reference evidence="1" key="1">
    <citation type="submission" date="2013-12" db="EMBL/GenBank/DDBJ databases">
        <authorList>
            <person name="Aslett M."/>
        </authorList>
    </citation>
    <scope>NUCLEOTIDE SEQUENCE [LARGE SCALE GENOMIC DNA]</scope>
    <source>
        <strain evidence="1">Lindley</strain>
    </source>
</reference>
<dbReference type="AlphaFoldDB" id="A0A183CSC3"/>
<organism evidence="1 2">
    <name type="scientific">Globodera pallida</name>
    <name type="common">Potato cyst nematode worm</name>
    <name type="synonym">Heterodera pallida</name>
    <dbReference type="NCBI Taxonomy" id="36090"/>
    <lineage>
        <taxon>Eukaryota</taxon>
        <taxon>Metazoa</taxon>
        <taxon>Ecdysozoa</taxon>
        <taxon>Nematoda</taxon>
        <taxon>Chromadorea</taxon>
        <taxon>Rhabditida</taxon>
        <taxon>Tylenchina</taxon>
        <taxon>Tylenchomorpha</taxon>
        <taxon>Tylenchoidea</taxon>
        <taxon>Heteroderidae</taxon>
        <taxon>Heteroderinae</taxon>
        <taxon>Globodera</taxon>
    </lineage>
</organism>
<evidence type="ECO:0000313" key="1">
    <source>
        <dbReference type="Proteomes" id="UP000050741"/>
    </source>
</evidence>
<accession>A0A183CSC3</accession>
<evidence type="ECO:0000313" key="2">
    <source>
        <dbReference type="WBParaSite" id="GPLIN_001578100"/>
    </source>
</evidence>
<reference evidence="1" key="2">
    <citation type="submission" date="2014-05" db="EMBL/GenBank/DDBJ databases">
        <title>The genome and life-stage specific transcriptomes of Globodera pallida elucidate key aspects of plant parasitism by a cyst nematode.</title>
        <authorList>
            <person name="Cotton J.A."/>
            <person name="Lilley C.J."/>
            <person name="Jones L.M."/>
            <person name="Kikuchi T."/>
            <person name="Reid A.J."/>
            <person name="Thorpe P."/>
            <person name="Tsai I.J."/>
            <person name="Beasley H."/>
            <person name="Blok V."/>
            <person name="Cock P.J.A."/>
            <person name="Van den Akker S.E."/>
            <person name="Holroyd N."/>
            <person name="Hunt M."/>
            <person name="Mantelin S."/>
            <person name="Naghra H."/>
            <person name="Pain A."/>
            <person name="Palomares-Rius J.E."/>
            <person name="Zarowiecki M."/>
            <person name="Berriman M."/>
            <person name="Jones J.T."/>
            <person name="Urwin P.E."/>
        </authorList>
    </citation>
    <scope>NUCLEOTIDE SEQUENCE [LARGE SCALE GENOMIC DNA]</scope>
    <source>
        <strain evidence="1">Lindley</strain>
    </source>
</reference>
<dbReference type="Proteomes" id="UP000050741">
    <property type="component" value="Unassembled WGS sequence"/>
</dbReference>
<dbReference type="WBParaSite" id="GPLIN_001578100">
    <property type="protein sequence ID" value="GPLIN_001578100"/>
    <property type="gene ID" value="GPLIN_001578100"/>
</dbReference>
<proteinExistence type="predicted"/>
<keyword evidence="1" id="KW-1185">Reference proteome</keyword>
<sequence>KLAGYGILNKTIVGLSIGVQYPLFNGSFLPMQRPRLLTSHLICQALRTQTVFYDRDALSIYMLNETSLIPFNMPFHLSLLTKVLRTKHVVIS</sequence>
<protein>
    <submittedName>
        <fullName evidence="2">Reverse transcriptase domain-containing protein</fullName>
    </submittedName>
</protein>